<reference evidence="1 2" key="1">
    <citation type="journal article" date="2021" name="Microbiol. Spectr.">
        <title>A Single Bacterium Capable of Oxidation and Reduction of Iron at Circumneutral pH.</title>
        <authorList>
            <person name="Kato S."/>
            <person name="Ohkuma M."/>
        </authorList>
    </citation>
    <scope>NUCLEOTIDE SEQUENCE [LARGE SCALE GENOMIC DNA]</scope>
    <source>
        <strain evidence="1 2">MIZ03</strain>
    </source>
</reference>
<proteinExistence type="predicted"/>
<sequence length="58" mass="5963">MLAPITRSSTLNHTGFTWQAYTLIAVSSVQLEFATLATQSPIGLLGTLSPGGVSGLGE</sequence>
<dbReference type="Proteomes" id="UP000824366">
    <property type="component" value="Chromosome"/>
</dbReference>
<gene>
    <name evidence="1" type="ORF">MIZ03_2556</name>
</gene>
<protein>
    <submittedName>
        <fullName evidence="1">Uncharacterized protein</fullName>
    </submittedName>
</protein>
<dbReference type="EMBL" id="AP024238">
    <property type="protein sequence ID" value="BCO27667.1"/>
    <property type="molecule type" value="Genomic_DNA"/>
</dbReference>
<evidence type="ECO:0000313" key="1">
    <source>
        <dbReference type="EMBL" id="BCO27667.1"/>
    </source>
</evidence>
<name>A0ABN6D6M3_9BURK</name>
<organism evidence="1 2">
    <name type="scientific">Rhodoferax lithotrophicus</name>
    <dbReference type="NCBI Taxonomy" id="2798804"/>
    <lineage>
        <taxon>Bacteria</taxon>
        <taxon>Pseudomonadati</taxon>
        <taxon>Pseudomonadota</taxon>
        <taxon>Betaproteobacteria</taxon>
        <taxon>Burkholderiales</taxon>
        <taxon>Comamonadaceae</taxon>
        <taxon>Rhodoferax</taxon>
    </lineage>
</organism>
<accession>A0ABN6D6M3</accession>
<keyword evidence="2" id="KW-1185">Reference proteome</keyword>
<evidence type="ECO:0000313" key="2">
    <source>
        <dbReference type="Proteomes" id="UP000824366"/>
    </source>
</evidence>